<dbReference type="EMBL" id="LSSN01000179">
    <property type="protein sequence ID" value="OMJ25386.1"/>
    <property type="molecule type" value="Genomic_DNA"/>
</dbReference>
<evidence type="ECO:0000313" key="12">
    <source>
        <dbReference type="Proteomes" id="UP000187283"/>
    </source>
</evidence>
<dbReference type="PIRSF" id="PIRSF017016">
    <property type="entry name" value="NDUA8"/>
    <property type="match status" value="1"/>
</dbReference>
<dbReference type="PANTHER" id="PTHR13344:SF0">
    <property type="entry name" value="NADH DEHYDROGENASE [UBIQUINONE] 1 ALPHA SUBCOMPLEX SUBUNIT 8"/>
    <property type="match status" value="1"/>
</dbReference>
<protein>
    <recommendedName>
        <fullName evidence="9">NADH-ubiquinone oxidoreductase</fullName>
    </recommendedName>
</protein>
<organism evidence="11 12">
    <name type="scientific">Smittium culicis</name>
    <dbReference type="NCBI Taxonomy" id="133412"/>
    <lineage>
        <taxon>Eukaryota</taxon>
        <taxon>Fungi</taxon>
        <taxon>Fungi incertae sedis</taxon>
        <taxon>Zoopagomycota</taxon>
        <taxon>Kickxellomycotina</taxon>
        <taxon>Harpellomycetes</taxon>
        <taxon>Harpellales</taxon>
        <taxon>Legeriomycetaceae</taxon>
        <taxon>Smittium</taxon>
    </lineage>
</organism>
<dbReference type="STRING" id="133412.A0A1R1YFC8"/>
<comment type="caution">
    <text evidence="11">The sequence shown here is derived from an EMBL/GenBank/DDBJ whole genome shotgun (WGS) entry which is preliminary data.</text>
</comment>
<dbReference type="InterPro" id="IPR016680">
    <property type="entry name" value="NDUFA8"/>
</dbReference>
<evidence type="ECO:0000256" key="8">
    <source>
        <dbReference type="ARBA" id="ARBA00023157"/>
    </source>
</evidence>
<dbReference type="GO" id="GO:0005743">
    <property type="term" value="C:mitochondrial inner membrane"/>
    <property type="evidence" value="ECO:0007669"/>
    <property type="project" value="UniProtKB-SubCell"/>
</dbReference>
<evidence type="ECO:0000313" key="11">
    <source>
        <dbReference type="EMBL" id="OMJ25386.1"/>
    </source>
</evidence>
<keyword evidence="3 9" id="KW-0813">Transport</keyword>
<comment type="function">
    <text evidence="1 9">Accessory subunit of the mitochondrial membrane respiratory chain NADH dehydrogenase (Complex I), that is believed not to be involved in catalysis. Complex I functions in the transfer of electrons from NADH to the respiratory chain. The immediate electron acceptor for the enzyme is believed to be ubiquinone.</text>
</comment>
<dbReference type="Proteomes" id="UP000187283">
    <property type="component" value="Unassembled WGS sequence"/>
</dbReference>
<reference evidence="11 12" key="1">
    <citation type="submission" date="2017-01" db="EMBL/GenBank/DDBJ databases">
        <authorList>
            <person name="Mah S.A."/>
            <person name="Swanson W.J."/>
            <person name="Moy G.W."/>
            <person name="Vacquier V.D."/>
        </authorList>
    </citation>
    <scope>NUCLEOTIDE SEQUENCE [LARGE SCALE GENOMIC DNA]</scope>
    <source>
        <strain evidence="11 12">GSMNP</strain>
    </source>
</reference>
<evidence type="ECO:0000256" key="10">
    <source>
        <dbReference type="SAM" id="MobiDB-lite"/>
    </source>
</evidence>
<proteinExistence type="inferred from homology"/>
<keyword evidence="4 9" id="KW-0679">Respiratory chain</keyword>
<keyword evidence="9" id="KW-0999">Mitochondrion inner membrane</keyword>
<keyword evidence="12" id="KW-1185">Reference proteome</keyword>
<evidence type="ECO:0000256" key="7">
    <source>
        <dbReference type="ARBA" id="ARBA00023128"/>
    </source>
</evidence>
<name>A0A1R1YFC8_9FUNG</name>
<dbReference type="OrthoDB" id="276296at2759"/>
<keyword evidence="7 9" id="KW-0496">Mitochondrion</keyword>
<evidence type="ECO:0000256" key="6">
    <source>
        <dbReference type="ARBA" id="ARBA00022982"/>
    </source>
</evidence>
<comment type="subcellular location">
    <subcellularLocation>
        <location evidence="9">Mitochondrion inner membrane</location>
    </subcellularLocation>
</comment>
<keyword evidence="11" id="KW-0830">Ubiquinone</keyword>
<feature type="region of interest" description="Disordered" evidence="10">
    <location>
        <begin position="1"/>
        <end position="20"/>
    </location>
</feature>
<dbReference type="PANTHER" id="PTHR13344">
    <property type="entry name" value="NADH-UBIQUINONE OXIDOREDUCTASE"/>
    <property type="match status" value="1"/>
</dbReference>
<evidence type="ECO:0000256" key="2">
    <source>
        <dbReference type="ARBA" id="ARBA00010705"/>
    </source>
</evidence>
<evidence type="ECO:0000256" key="4">
    <source>
        <dbReference type="ARBA" id="ARBA00022660"/>
    </source>
</evidence>
<sequence>MSIPGYKHQPSEKWVDPTPLPDDLPKVEEIGATSAPLKSIAFFFNSLCQEYNEDYMLCKAENPDPKHCLLEGRKVTRCSIDVLSKVKENCAEVFESHWKCLDLGNQEYQMCRPEEKKLNDCIFTKLGWTKVIPGTPKGQTQVNELKNPIFK</sequence>
<comment type="similarity">
    <text evidence="2 9">Belongs to the complex I NDUFA8 subunit family.</text>
</comment>
<evidence type="ECO:0000256" key="5">
    <source>
        <dbReference type="ARBA" id="ARBA00022737"/>
    </source>
</evidence>
<keyword evidence="9" id="KW-0472">Membrane</keyword>
<keyword evidence="6 9" id="KW-0249">Electron transport</keyword>
<evidence type="ECO:0000256" key="1">
    <source>
        <dbReference type="ARBA" id="ARBA00003195"/>
    </source>
</evidence>
<dbReference type="GO" id="GO:0006120">
    <property type="term" value="P:mitochondrial electron transport, NADH to ubiquinone"/>
    <property type="evidence" value="ECO:0007669"/>
    <property type="project" value="InterPro"/>
</dbReference>
<dbReference type="PROSITE" id="PS51808">
    <property type="entry name" value="CHCH"/>
    <property type="match status" value="1"/>
</dbReference>
<dbReference type="AlphaFoldDB" id="A0A1R1YFC8"/>
<keyword evidence="8" id="KW-1015">Disulfide bond</keyword>
<gene>
    <name evidence="11" type="ORF">AYI70_g926</name>
</gene>
<evidence type="ECO:0000256" key="9">
    <source>
        <dbReference type="PIRNR" id="PIRNR017016"/>
    </source>
</evidence>
<keyword evidence="5" id="KW-0677">Repeat</keyword>
<accession>A0A1R1YFC8</accession>
<evidence type="ECO:0000256" key="3">
    <source>
        <dbReference type="ARBA" id="ARBA00022448"/>
    </source>
</evidence>